<reference evidence="3" key="1">
    <citation type="submission" date="2018-08" db="EMBL/GenBank/DDBJ databases">
        <title>Draft genome sequence of azole-resistant Aspergillus thermomutatus (Neosartorya pseudofischeri) strain HMR AF 39, isolated from a human nasal aspirate.</title>
        <authorList>
            <person name="Parent-Michaud M."/>
            <person name="Dufresne P.J."/>
            <person name="Fournier E."/>
            <person name="Martineau C."/>
            <person name="Moreira S."/>
            <person name="Perkins V."/>
            <person name="De Repentigny L."/>
            <person name="Dufresne S.F."/>
        </authorList>
    </citation>
    <scope>NUCLEOTIDE SEQUENCE [LARGE SCALE GENOMIC DNA]</scope>
    <source>
        <strain evidence="3">HMR AF 39</strain>
    </source>
</reference>
<protein>
    <recommendedName>
        <fullName evidence="2">DUF7099 domain-containing protein</fullName>
    </recommendedName>
</protein>
<name>A0A397GV35_ASPTH</name>
<evidence type="ECO:0000259" key="2">
    <source>
        <dbReference type="Pfam" id="PF23388"/>
    </source>
</evidence>
<proteinExistence type="predicted"/>
<feature type="domain" description="DUF7099" evidence="2">
    <location>
        <begin position="2"/>
        <end position="43"/>
    </location>
</feature>
<keyword evidence="4" id="KW-1185">Reference proteome</keyword>
<accession>A0A397GV35</accession>
<evidence type="ECO:0000313" key="3">
    <source>
        <dbReference type="EMBL" id="RHZ54882.1"/>
    </source>
</evidence>
<dbReference type="RefSeq" id="XP_026614148.1">
    <property type="nucleotide sequence ID" value="XM_026758506.1"/>
</dbReference>
<evidence type="ECO:0000313" key="4">
    <source>
        <dbReference type="Proteomes" id="UP000215305"/>
    </source>
</evidence>
<comment type="caution">
    <text evidence="3">The sequence shown here is derived from an EMBL/GenBank/DDBJ whole genome shotgun (WGS) entry which is preliminary data.</text>
</comment>
<dbReference type="EMBL" id="NKHU02000105">
    <property type="protein sequence ID" value="RHZ54882.1"/>
    <property type="molecule type" value="Genomic_DNA"/>
</dbReference>
<dbReference type="STRING" id="41047.A0A397GV35"/>
<feature type="region of interest" description="Disordered" evidence="1">
    <location>
        <begin position="64"/>
        <end position="106"/>
    </location>
</feature>
<dbReference type="AlphaFoldDB" id="A0A397GV35"/>
<evidence type="ECO:0000256" key="1">
    <source>
        <dbReference type="SAM" id="MobiDB-lite"/>
    </source>
</evidence>
<dbReference type="VEuPathDB" id="FungiDB:CDV56_104887"/>
<dbReference type="OrthoDB" id="5321461at2759"/>
<dbReference type="Proteomes" id="UP000215305">
    <property type="component" value="Unassembled WGS sequence"/>
</dbReference>
<feature type="compositionally biased region" description="Basic and acidic residues" evidence="1">
    <location>
        <begin position="72"/>
        <end position="82"/>
    </location>
</feature>
<gene>
    <name evidence="3" type="ORF">CDV56_104887</name>
</gene>
<organism evidence="3 4">
    <name type="scientific">Aspergillus thermomutatus</name>
    <name type="common">Neosartorya pseudofischeri</name>
    <dbReference type="NCBI Taxonomy" id="41047"/>
    <lineage>
        <taxon>Eukaryota</taxon>
        <taxon>Fungi</taxon>
        <taxon>Dikarya</taxon>
        <taxon>Ascomycota</taxon>
        <taxon>Pezizomycotina</taxon>
        <taxon>Eurotiomycetes</taxon>
        <taxon>Eurotiomycetidae</taxon>
        <taxon>Eurotiales</taxon>
        <taxon>Aspergillaceae</taxon>
        <taxon>Aspergillus</taxon>
        <taxon>Aspergillus subgen. Fumigati</taxon>
    </lineage>
</organism>
<dbReference type="Pfam" id="PF23388">
    <property type="entry name" value="DUF7099"/>
    <property type="match status" value="1"/>
</dbReference>
<dbReference type="InterPro" id="IPR055525">
    <property type="entry name" value="DUF7099"/>
</dbReference>
<sequence>MSKEFTTKTDSFALAFVHQADEDLILLSWSDLSKGIGYVKKIPIISTGEFQHSQKSNIVNITVHPSEPELPDEVKPPEDKAPGKRQTVVKQPVELEASEISSPPVP</sequence>
<dbReference type="GeneID" id="38126861"/>